<accession>A0A816NN95</accession>
<proteinExistence type="predicted"/>
<protein>
    <submittedName>
        <fullName evidence="2">Uncharacterized protein</fullName>
    </submittedName>
</protein>
<dbReference type="EMBL" id="CAJNRE010004626">
    <property type="protein sequence ID" value="CAF2037549.1"/>
    <property type="molecule type" value="Genomic_DNA"/>
</dbReference>
<evidence type="ECO:0000313" key="3">
    <source>
        <dbReference type="Proteomes" id="UP000663824"/>
    </source>
</evidence>
<evidence type="ECO:0000313" key="2">
    <source>
        <dbReference type="EMBL" id="CAF2037549.1"/>
    </source>
</evidence>
<comment type="caution">
    <text evidence="2">The sequence shown here is derived from an EMBL/GenBank/DDBJ whole genome shotgun (WGS) entry which is preliminary data.</text>
</comment>
<keyword evidence="1" id="KW-0472">Membrane</keyword>
<evidence type="ECO:0000256" key="1">
    <source>
        <dbReference type="SAM" id="Phobius"/>
    </source>
</evidence>
<keyword evidence="1" id="KW-1133">Transmembrane helix</keyword>
<feature type="transmembrane region" description="Helical" evidence="1">
    <location>
        <begin position="7"/>
        <end position="26"/>
    </location>
</feature>
<gene>
    <name evidence="2" type="ORF">MBJ925_LOCUS10928</name>
</gene>
<dbReference type="AlphaFoldDB" id="A0A816NN95"/>
<reference evidence="2" key="1">
    <citation type="submission" date="2021-02" db="EMBL/GenBank/DDBJ databases">
        <authorList>
            <person name="Nowell W R."/>
        </authorList>
    </citation>
    <scope>NUCLEOTIDE SEQUENCE</scope>
</reference>
<keyword evidence="1" id="KW-0812">Transmembrane</keyword>
<dbReference type="Proteomes" id="UP000663824">
    <property type="component" value="Unassembled WGS sequence"/>
</dbReference>
<organism evidence="2 3">
    <name type="scientific">Rotaria magnacalcarata</name>
    <dbReference type="NCBI Taxonomy" id="392030"/>
    <lineage>
        <taxon>Eukaryota</taxon>
        <taxon>Metazoa</taxon>
        <taxon>Spiralia</taxon>
        <taxon>Gnathifera</taxon>
        <taxon>Rotifera</taxon>
        <taxon>Eurotatoria</taxon>
        <taxon>Bdelloidea</taxon>
        <taxon>Philodinida</taxon>
        <taxon>Philodinidae</taxon>
        <taxon>Rotaria</taxon>
    </lineage>
</organism>
<name>A0A816NN95_9BILA</name>
<sequence length="348" mass="40025">MIKNSSCKYTSICLLIAFAVIIFSWTKETQHITLLSPATVPAKHSLVKYSHSALTTVVIAYFPLKKSKHTKAKYLMWLENLLGYCQSPMIIFTSIEYQSVLYRLRRKGSLASYFIVNYSTPLQMPPIQHLLSIFEQQHKIDPERGYHSVELYATWCAKSFMINRSAELNPFNTNYFLYIDAGAFRSSTYQFRLWPHNEIIQKICADDRLLLGMIAPLPRGFCPLRYKTDEGPIRMDLVEGGIIGGSARVIHWWTSLFYETINHYISRNFFIAKDQYLMNAIALAHANRINMMLSFRVSCGNSWFAFGPLLANDYEKTNLSYSLNCRQESASSSIISFETVCNDVKNLI</sequence>